<dbReference type="InterPro" id="IPR023631">
    <property type="entry name" value="Amidase_dom"/>
</dbReference>
<sequence length="484" mass="52576">MQFHQMSSFALAEGIRQRRFTSIDVLDHFLDRIERYNPALNAIVVLRAEDARRQAKAADAAVERGDELGPLHGVPMTIKETFEIKGWPTTAGYDKLRDYISPRTAPAVERLQAAGAIILGKTNVPELAGDLQTFNSIYGTTTNPWNTDVTPGGSSGGAAAALAAGLVPLELGSDIGGSIRTPSSFCGIYGLKTTYGIIPTRGHIPGPPGNRGKRDIGVAGPMGRHLDDIERALELLVGPDEAEAPAWQIRLPEASIRSLNGLKVAAWLDDAFCPVDDSVKHGLDIAISLLREDGATIDEEARPEDLTLEQNHRLYYDLLAATMGAGLNDKTWQKLADAAQDSQADDYRARFARGATQSHTAWMRQDEERAQLQYRWHRFFEGFDLLVCPVVNTPPFPHDQEASAMERTLTINGQAQVYMDVTVWAGIAAISGLPALSLPVGISDDGLPLAVQLIGPAYSDKNLIQVARLMSLHLHPDGLPFPPL</sequence>
<protein>
    <submittedName>
        <fullName evidence="2">Amidase</fullName>
        <ecNumber evidence="2">3.5.1.4</ecNumber>
    </submittedName>
</protein>
<dbReference type="EMBL" id="APLQ01000011">
    <property type="protein sequence ID" value="ENO14917.1"/>
    <property type="molecule type" value="Genomic_DNA"/>
</dbReference>
<evidence type="ECO:0000259" key="1">
    <source>
        <dbReference type="Pfam" id="PF01425"/>
    </source>
</evidence>
<dbReference type="PANTHER" id="PTHR43372">
    <property type="entry name" value="FATTY-ACID AMIDE HYDROLASE"/>
    <property type="match status" value="1"/>
</dbReference>
<dbReference type="AlphaFoldDB" id="N6WV60"/>
<organism evidence="2 3">
    <name type="scientific">Marinobacter nanhaiticus D15-8W</name>
    <dbReference type="NCBI Taxonomy" id="626887"/>
    <lineage>
        <taxon>Bacteria</taxon>
        <taxon>Pseudomonadati</taxon>
        <taxon>Pseudomonadota</taxon>
        <taxon>Gammaproteobacteria</taxon>
        <taxon>Pseudomonadales</taxon>
        <taxon>Marinobacteraceae</taxon>
        <taxon>Marinobacter</taxon>
    </lineage>
</organism>
<dbReference type="STRING" id="626887.J057_06191"/>
<dbReference type="InterPro" id="IPR052739">
    <property type="entry name" value="FAAH2"/>
</dbReference>
<keyword evidence="2" id="KW-0378">Hydrolase</keyword>
<dbReference type="InterPro" id="IPR036928">
    <property type="entry name" value="AS_sf"/>
</dbReference>
<dbReference type="PATRIC" id="fig|626887.3.peg.1236"/>
<proteinExistence type="predicted"/>
<dbReference type="NCBIfam" id="NF004816">
    <property type="entry name" value="PRK06170.1"/>
    <property type="match status" value="1"/>
</dbReference>
<evidence type="ECO:0000313" key="3">
    <source>
        <dbReference type="Proteomes" id="UP000013165"/>
    </source>
</evidence>
<reference evidence="2 3" key="1">
    <citation type="journal article" date="2013" name="Genome Announc.">
        <title>Genome Sequence of the Polycyclic Aromatic Hydrocarbon-Degrading Bacterium Strain Marinobacter nanhaiticus D15-8WT.</title>
        <authorList>
            <person name="Cui Z."/>
            <person name="Gao W."/>
            <person name="Li Q."/>
            <person name="Xu G."/>
            <person name="Zheng L."/>
        </authorList>
    </citation>
    <scope>NUCLEOTIDE SEQUENCE [LARGE SCALE GENOMIC DNA]</scope>
    <source>
        <strain evidence="2 3">D15-8W</strain>
    </source>
</reference>
<dbReference type="EC" id="3.5.1.4" evidence="2"/>
<dbReference type="OrthoDB" id="9811471at2"/>
<dbReference type="HOGENOM" id="CLU_009600_0_4_6"/>
<dbReference type="GO" id="GO:0004040">
    <property type="term" value="F:amidase activity"/>
    <property type="evidence" value="ECO:0007669"/>
    <property type="project" value="UniProtKB-EC"/>
</dbReference>
<keyword evidence="3" id="KW-1185">Reference proteome</keyword>
<feature type="domain" description="Amidase" evidence="1">
    <location>
        <begin position="24"/>
        <end position="463"/>
    </location>
</feature>
<dbReference type="GO" id="GO:0012505">
    <property type="term" value="C:endomembrane system"/>
    <property type="evidence" value="ECO:0007669"/>
    <property type="project" value="TreeGrafter"/>
</dbReference>
<dbReference type="Gene3D" id="3.90.1300.10">
    <property type="entry name" value="Amidase signature (AS) domain"/>
    <property type="match status" value="1"/>
</dbReference>
<dbReference type="RefSeq" id="WP_004579214.1">
    <property type="nucleotide sequence ID" value="NZ_AP028878.1"/>
</dbReference>
<comment type="caution">
    <text evidence="2">The sequence shown here is derived from an EMBL/GenBank/DDBJ whole genome shotgun (WGS) entry which is preliminary data.</text>
</comment>
<dbReference type="Proteomes" id="UP000013165">
    <property type="component" value="Unassembled WGS sequence"/>
</dbReference>
<dbReference type="PANTHER" id="PTHR43372:SF4">
    <property type="entry name" value="FATTY-ACID AMIDE HYDROLASE 2"/>
    <property type="match status" value="1"/>
</dbReference>
<name>N6WV60_9GAMM</name>
<gene>
    <name evidence="2" type="ORF">J057_06191</name>
</gene>
<evidence type="ECO:0000313" key="2">
    <source>
        <dbReference type="EMBL" id="ENO14917.1"/>
    </source>
</evidence>
<accession>N6WV60</accession>
<dbReference type="Pfam" id="PF01425">
    <property type="entry name" value="Amidase"/>
    <property type="match status" value="1"/>
</dbReference>
<dbReference type="eggNOG" id="COG0154">
    <property type="taxonomic scope" value="Bacteria"/>
</dbReference>
<dbReference type="SUPFAM" id="SSF75304">
    <property type="entry name" value="Amidase signature (AS) enzymes"/>
    <property type="match status" value="1"/>
</dbReference>